<reference evidence="2 3" key="1">
    <citation type="submission" date="2014-04" db="EMBL/GenBank/DDBJ databases">
        <authorList>
            <consortium name="DOE Joint Genome Institute"/>
            <person name="Kuo A."/>
            <person name="Kohler A."/>
            <person name="Costa M.D."/>
            <person name="Nagy L.G."/>
            <person name="Floudas D."/>
            <person name="Copeland A."/>
            <person name="Barry K.W."/>
            <person name="Cichocki N."/>
            <person name="Veneault-Fourrey C."/>
            <person name="LaButti K."/>
            <person name="Lindquist E.A."/>
            <person name="Lipzen A."/>
            <person name="Lundell T."/>
            <person name="Morin E."/>
            <person name="Murat C."/>
            <person name="Sun H."/>
            <person name="Tunlid A."/>
            <person name="Henrissat B."/>
            <person name="Grigoriev I.V."/>
            <person name="Hibbett D.S."/>
            <person name="Martin F."/>
            <person name="Nordberg H.P."/>
            <person name="Cantor M.N."/>
            <person name="Hua S.X."/>
        </authorList>
    </citation>
    <scope>NUCLEOTIDE SEQUENCE [LARGE SCALE GENOMIC DNA]</scope>
    <source>
        <strain evidence="2 3">Marx 270</strain>
    </source>
</reference>
<gene>
    <name evidence="2" type="ORF">M404DRAFT_165661</name>
</gene>
<keyword evidence="3" id="KW-1185">Reference proteome</keyword>
<feature type="compositionally biased region" description="Polar residues" evidence="1">
    <location>
        <begin position="280"/>
        <end position="290"/>
    </location>
</feature>
<name>A0A0C3NJD4_PISTI</name>
<dbReference type="Proteomes" id="UP000054217">
    <property type="component" value="Unassembled WGS sequence"/>
</dbReference>
<organism evidence="2 3">
    <name type="scientific">Pisolithus tinctorius Marx 270</name>
    <dbReference type="NCBI Taxonomy" id="870435"/>
    <lineage>
        <taxon>Eukaryota</taxon>
        <taxon>Fungi</taxon>
        <taxon>Dikarya</taxon>
        <taxon>Basidiomycota</taxon>
        <taxon>Agaricomycotina</taxon>
        <taxon>Agaricomycetes</taxon>
        <taxon>Agaricomycetidae</taxon>
        <taxon>Boletales</taxon>
        <taxon>Sclerodermatineae</taxon>
        <taxon>Pisolithaceae</taxon>
        <taxon>Pisolithus</taxon>
    </lineage>
</organism>
<dbReference type="EMBL" id="KN832066">
    <property type="protein sequence ID" value="KIN95488.1"/>
    <property type="molecule type" value="Genomic_DNA"/>
</dbReference>
<dbReference type="HOGENOM" id="CLU_033743_2_1_1"/>
<proteinExistence type="predicted"/>
<dbReference type="STRING" id="870435.A0A0C3NJD4"/>
<feature type="compositionally biased region" description="Basic and acidic residues" evidence="1">
    <location>
        <begin position="89"/>
        <end position="99"/>
    </location>
</feature>
<evidence type="ECO:0000256" key="1">
    <source>
        <dbReference type="SAM" id="MobiDB-lite"/>
    </source>
</evidence>
<feature type="region of interest" description="Disordered" evidence="1">
    <location>
        <begin position="37"/>
        <end position="101"/>
    </location>
</feature>
<sequence>MRTRAQSQREVAENLTVALANLHRLPSVIEQFQSFSARCRSHAEGKSTSQAGHSDLHPSAFHTLPPRNQDDGPDPDPHYPDGDPNGRGSSDRDIPKDPAELPEDPLIALARAVHALAWSSLCTGDSAPKTKVCKPDTFDSSNPKKLHEFLIQCELNFQDCPCAFHSDRAKVTFTQSYLKGMALAWFEPDLLNPNNYDCPLWMDYYHEFLQELTTNFSLHDAIADAVQQLENLTMKDDCIKDEIACIGKPSTLTQLCELAQTIDVCYWECKVEISRTTKSTSDKLQSSNSDNKTRSLSSSSAPKSDAKGKGKQKDPPKSDIAHLLGKDGKLTSAE</sequence>
<dbReference type="AlphaFoldDB" id="A0A0C3NJD4"/>
<feature type="region of interest" description="Disordered" evidence="1">
    <location>
        <begin position="280"/>
        <end position="334"/>
    </location>
</feature>
<feature type="compositionally biased region" description="Basic and acidic residues" evidence="1">
    <location>
        <begin position="304"/>
        <end position="334"/>
    </location>
</feature>
<evidence type="ECO:0000313" key="2">
    <source>
        <dbReference type="EMBL" id="KIN95488.1"/>
    </source>
</evidence>
<accession>A0A0C3NJD4</accession>
<dbReference type="InParanoid" id="A0A0C3NJD4"/>
<reference evidence="3" key="2">
    <citation type="submission" date="2015-01" db="EMBL/GenBank/DDBJ databases">
        <title>Evolutionary Origins and Diversification of the Mycorrhizal Mutualists.</title>
        <authorList>
            <consortium name="DOE Joint Genome Institute"/>
            <consortium name="Mycorrhizal Genomics Consortium"/>
            <person name="Kohler A."/>
            <person name="Kuo A."/>
            <person name="Nagy L.G."/>
            <person name="Floudas D."/>
            <person name="Copeland A."/>
            <person name="Barry K.W."/>
            <person name="Cichocki N."/>
            <person name="Veneault-Fourrey C."/>
            <person name="LaButti K."/>
            <person name="Lindquist E.A."/>
            <person name="Lipzen A."/>
            <person name="Lundell T."/>
            <person name="Morin E."/>
            <person name="Murat C."/>
            <person name="Riley R."/>
            <person name="Ohm R."/>
            <person name="Sun H."/>
            <person name="Tunlid A."/>
            <person name="Henrissat B."/>
            <person name="Grigoriev I.V."/>
            <person name="Hibbett D.S."/>
            <person name="Martin F."/>
        </authorList>
    </citation>
    <scope>NUCLEOTIDE SEQUENCE [LARGE SCALE GENOMIC DNA]</scope>
    <source>
        <strain evidence="3">Marx 270</strain>
    </source>
</reference>
<dbReference type="OrthoDB" id="2688047at2759"/>
<protein>
    <submittedName>
        <fullName evidence="2">Uncharacterized protein</fullName>
    </submittedName>
</protein>
<evidence type="ECO:0000313" key="3">
    <source>
        <dbReference type="Proteomes" id="UP000054217"/>
    </source>
</evidence>